<name>A0A512MC84_9BACT</name>
<protein>
    <submittedName>
        <fullName evidence="2">Glycosyl transferase</fullName>
    </submittedName>
</protein>
<dbReference type="InterPro" id="IPR002213">
    <property type="entry name" value="UDP_glucos_trans"/>
</dbReference>
<dbReference type="PANTHER" id="PTHR48050">
    <property type="entry name" value="STEROL 3-BETA-GLUCOSYLTRANSFERASE"/>
    <property type="match status" value="1"/>
</dbReference>
<dbReference type="CDD" id="cd03784">
    <property type="entry name" value="GT1_Gtf-like"/>
    <property type="match status" value="1"/>
</dbReference>
<organism evidence="2 3">
    <name type="scientific">Brevifollis gellanilyticus</name>
    <dbReference type="NCBI Taxonomy" id="748831"/>
    <lineage>
        <taxon>Bacteria</taxon>
        <taxon>Pseudomonadati</taxon>
        <taxon>Verrucomicrobiota</taxon>
        <taxon>Verrucomicrobiia</taxon>
        <taxon>Verrucomicrobiales</taxon>
        <taxon>Verrucomicrobiaceae</taxon>
    </lineage>
</organism>
<dbReference type="InterPro" id="IPR007235">
    <property type="entry name" value="Glyco_trans_28_C"/>
</dbReference>
<dbReference type="GO" id="GO:0017000">
    <property type="term" value="P:antibiotic biosynthetic process"/>
    <property type="evidence" value="ECO:0007669"/>
    <property type="project" value="UniProtKB-ARBA"/>
</dbReference>
<dbReference type="InterPro" id="IPR050426">
    <property type="entry name" value="Glycosyltransferase_28"/>
</dbReference>
<reference evidence="2 3" key="1">
    <citation type="submission" date="2019-07" db="EMBL/GenBank/DDBJ databases">
        <title>Whole genome shotgun sequence of Brevifollis gellanilyticus NBRC 108608.</title>
        <authorList>
            <person name="Hosoyama A."/>
            <person name="Uohara A."/>
            <person name="Ohji S."/>
            <person name="Ichikawa N."/>
        </authorList>
    </citation>
    <scope>NUCLEOTIDE SEQUENCE [LARGE SCALE GENOMIC DNA]</scope>
    <source>
        <strain evidence="2 3">NBRC 108608</strain>
    </source>
</reference>
<keyword evidence="3" id="KW-1185">Reference proteome</keyword>
<dbReference type="Gene3D" id="3.40.50.2000">
    <property type="entry name" value="Glycogen Phosphorylase B"/>
    <property type="match status" value="2"/>
</dbReference>
<evidence type="ECO:0000313" key="2">
    <source>
        <dbReference type="EMBL" id="GEP44350.1"/>
    </source>
</evidence>
<dbReference type="RefSeq" id="WP_170266867.1">
    <property type="nucleotide sequence ID" value="NZ_BKAG01000029.1"/>
</dbReference>
<dbReference type="SUPFAM" id="SSF53756">
    <property type="entry name" value="UDP-Glycosyltransferase/glycogen phosphorylase"/>
    <property type="match status" value="1"/>
</dbReference>
<dbReference type="Pfam" id="PF04101">
    <property type="entry name" value="Glyco_tran_28_C"/>
    <property type="match status" value="1"/>
</dbReference>
<dbReference type="Proteomes" id="UP000321577">
    <property type="component" value="Unassembled WGS sequence"/>
</dbReference>
<evidence type="ECO:0000313" key="3">
    <source>
        <dbReference type="Proteomes" id="UP000321577"/>
    </source>
</evidence>
<dbReference type="EMBL" id="BKAG01000029">
    <property type="protein sequence ID" value="GEP44350.1"/>
    <property type="molecule type" value="Genomic_DNA"/>
</dbReference>
<dbReference type="AlphaFoldDB" id="A0A512MC84"/>
<comment type="caution">
    <text evidence="2">The sequence shown here is derived from an EMBL/GenBank/DDBJ whole genome shotgun (WGS) entry which is preliminary data.</text>
</comment>
<dbReference type="PANTHER" id="PTHR48050:SF13">
    <property type="entry name" value="STEROL 3-BETA-GLUCOSYLTRANSFERASE UGT80A2"/>
    <property type="match status" value="1"/>
</dbReference>
<keyword evidence="2" id="KW-0808">Transferase</keyword>
<dbReference type="GO" id="GO:0016758">
    <property type="term" value="F:hexosyltransferase activity"/>
    <property type="evidence" value="ECO:0007669"/>
    <property type="project" value="InterPro"/>
</dbReference>
<gene>
    <name evidence="2" type="primary">alg2</name>
    <name evidence="2" type="ORF">BGE01nite_36410</name>
</gene>
<evidence type="ECO:0000259" key="1">
    <source>
        <dbReference type="Pfam" id="PF04101"/>
    </source>
</evidence>
<feature type="domain" description="Glycosyl transferase family 28 C-terminal" evidence="1">
    <location>
        <begin position="269"/>
        <end position="377"/>
    </location>
</feature>
<dbReference type="GO" id="GO:0008194">
    <property type="term" value="F:UDP-glycosyltransferase activity"/>
    <property type="evidence" value="ECO:0007669"/>
    <property type="project" value="InterPro"/>
</dbReference>
<sequence>MSRRKIFLIAPPFSGHLHPLLGIGEALREIADVRVLSTPGAARACQLPFHPILPQHEQSVWAIAEPGKDVKSNPLLLYRQLKANIALLGDLKAELEALFCQEKPDLIIADFTVPVAGIVAGEMGIEWWTTVPSPCVFETVDGPPSYFGGLAPAETSLQELKHALMRKATRVFKRSMHLLFRRELQAIGFPAIYRSDGSEAVYSPHRTFGLGIPEIEFPRTYPQHFEFTGPVLYTPPDDVHDPVFATDGRPQILITLGTHLPHAKAGMAQTMREIASRHPEIMFHFTHGSRKAKLLPGTENFHEYHLVSYVRHVAKYDLVIHHAGTGILNHCLRHGIPAVVMPLDYDQFDYATRLVEHGLALRARSHADIEAVLLQALADDALKARCQALKVIHAEQDGAQYISGLVAAMA</sequence>
<accession>A0A512MC84</accession>
<proteinExistence type="predicted"/>